<dbReference type="SUPFAM" id="SSF56300">
    <property type="entry name" value="Metallo-dependent phosphatases"/>
    <property type="match status" value="1"/>
</dbReference>
<evidence type="ECO:0000313" key="4">
    <source>
        <dbReference type="Proteomes" id="UP000075714"/>
    </source>
</evidence>
<sequence>MRLWGRAKQLGQQGQTLKDARCGCSRHAVAVAEATEGIASTDDIHVTASAPSSPRPPEPEKADVADNTCCGHELAAPYTAGPFVKFWRLEREDAPERAPGGIGYPSFRISESAPPPVSHALGQGAQNLDGPDQIRVWVGTILLVTKADPAKVEVKVTSQKGQVFTLGKEEIDKFAGWRALRFWVKMVVEPGHNEVQYSVKVDDAELRLSDGSPFSIHIAGSSQPTHWGYYSCSGFSLDVPAAEREGTWRGMAPLWQDVWNVHKEKPMHLLVGGGDQLYNDDVWQLKILHDRFLSLPRATPDDRKKRAGTAMDSAMQVAVEAYYFHHYAVHFSQPVVRDVYACVPQVMTWDDHDIFDGWGSYPDHLQQSKVFKGIFEAARRWYCVFQQHCRPEEKEPVAVYELGGRTAIVACDQREKRMPDQVLPLEHYMRFSLLCTQLPKGIEHVVFVSTVPVVYPHIRGARSVLRISSNNVVAGLLAKLGKSPMNIFGEPELMDDLDDHWSADSHEEERRFLIEHLQMLAKYRGCRVTLLSGDVHVAGTGRLVSTPRPTGDLELRYDFRYMPQIISSAIANPPPPTGLLKVLEAFSASGKVNKHTKHQMTRVIRTKVGNVGKPLENKRNWCEVEEQKLGLPDMELNGSLTFRLRIEDAPGSTEPVRKFALHVPPLDTYPSGEYFDVHSVPLIHRGPLRCCFAA</sequence>
<evidence type="ECO:0000259" key="2">
    <source>
        <dbReference type="Pfam" id="PF19050"/>
    </source>
</evidence>
<accession>A0A150GK97</accession>
<feature type="domain" description="PhoD-like phosphatase" evidence="2">
    <location>
        <begin position="483"/>
        <end position="585"/>
    </location>
</feature>
<gene>
    <name evidence="3" type="ORF">GPECTOR_17g865</name>
</gene>
<dbReference type="Pfam" id="PF19050">
    <property type="entry name" value="PhoD_2"/>
    <property type="match status" value="2"/>
</dbReference>
<dbReference type="InterPro" id="IPR038607">
    <property type="entry name" value="PhoD-like_sf"/>
</dbReference>
<feature type="region of interest" description="Disordered" evidence="1">
    <location>
        <begin position="42"/>
        <end position="64"/>
    </location>
</feature>
<dbReference type="InterPro" id="IPR018946">
    <property type="entry name" value="PhoD-like_MPP"/>
</dbReference>
<feature type="domain" description="PhoD-like phosphatase" evidence="2">
    <location>
        <begin position="225"/>
        <end position="467"/>
    </location>
</feature>
<keyword evidence="4" id="KW-1185">Reference proteome</keyword>
<evidence type="ECO:0000256" key="1">
    <source>
        <dbReference type="SAM" id="MobiDB-lite"/>
    </source>
</evidence>
<dbReference type="PANTHER" id="PTHR46689:SF1">
    <property type="entry name" value="PHOD-LIKE PHOSPHATASE DOMAIN-CONTAINING PROTEIN"/>
    <property type="match status" value="1"/>
</dbReference>
<dbReference type="PANTHER" id="PTHR46689">
    <property type="entry name" value="MEMBRANE PROTEIN, PUTATIVE-RELATED"/>
    <property type="match status" value="1"/>
</dbReference>
<dbReference type="InterPro" id="IPR029052">
    <property type="entry name" value="Metallo-depent_PP-like"/>
</dbReference>
<dbReference type="InterPro" id="IPR043904">
    <property type="entry name" value="PhoD_2-like"/>
</dbReference>
<dbReference type="AlphaFoldDB" id="A0A150GK97"/>
<dbReference type="OrthoDB" id="9999821at2759"/>
<proteinExistence type="predicted"/>
<dbReference type="Gene3D" id="3.60.21.70">
    <property type="entry name" value="PhoD-like phosphatase"/>
    <property type="match status" value="1"/>
</dbReference>
<name>A0A150GK97_GONPE</name>
<protein>
    <recommendedName>
        <fullName evidence="2">PhoD-like phosphatase domain-containing protein</fullName>
    </recommendedName>
</protein>
<dbReference type="GO" id="GO:0016020">
    <property type="term" value="C:membrane"/>
    <property type="evidence" value="ECO:0007669"/>
    <property type="project" value="TreeGrafter"/>
</dbReference>
<dbReference type="STRING" id="33097.A0A150GK97"/>
<dbReference type="Proteomes" id="UP000075714">
    <property type="component" value="Unassembled WGS sequence"/>
</dbReference>
<dbReference type="CDD" id="cd07389">
    <property type="entry name" value="MPP_PhoD"/>
    <property type="match status" value="1"/>
</dbReference>
<comment type="caution">
    <text evidence="3">The sequence shown here is derived from an EMBL/GenBank/DDBJ whole genome shotgun (WGS) entry which is preliminary data.</text>
</comment>
<reference evidence="4" key="1">
    <citation type="journal article" date="2016" name="Nat. Commun.">
        <title>The Gonium pectorale genome demonstrates co-option of cell cycle regulation during the evolution of multicellularity.</title>
        <authorList>
            <person name="Hanschen E.R."/>
            <person name="Marriage T.N."/>
            <person name="Ferris P.J."/>
            <person name="Hamaji T."/>
            <person name="Toyoda A."/>
            <person name="Fujiyama A."/>
            <person name="Neme R."/>
            <person name="Noguchi H."/>
            <person name="Minakuchi Y."/>
            <person name="Suzuki M."/>
            <person name="Kawai-Toyooka H."/>
            <person name="Smith D.R."/>
            <person name="Sparks H."/>
            <person name="Anderson J."/>
            <person name="Bakaric R."/>
            <person name="Luria V."/>
            <person name="Karger A."/>
            <person name="Kirschner M.W."/>
            <person name="Durand P.M."/>
            <person name="Michod R.E."/>
            <person name="Nozaki H."/>
            <person name="Olson B.J."/>
        </authorList>
    </citation>
    <scope>NUCLEOTIDE SEQUENCE [LARGE SCALE GENOMIC DNA]</scope>
    <source>
        <strain evidence="4">NIES-2863</strain>
    </source>
</reference>
<evidence type="ECO:0000313" key="3">
    <source>
        <dbReference type="EMBL" id="KXZ50228.1"/>
    </source>
</evidence>
<organism evidence="3 4">
    <name type="scientific">Gonium pectorale</name>
    <name type="common">Green alga</name>
    <dbReference type="NCBI Taxonomy" id="33097"/>
    <lineage>
        <taxon>Eukaryota</taxon>
        <taxon>Viridiplantae</taxon>
        <taxon>Chlorophyta</taxon>
        <taxon>core chlorophytes</taxon>
        <taxon>Chlorophyceae</taxon>
        <taxon>CS clade</taxon>
        <taxon>Chlamydomonadales</taxon>
        <taxon>Volvocaceae</taxon>
        <taxon>Gonium</taxon>
    </lineage>
</organism>
<dbReference type="EMBL" id="LSYV01000018">
    <property type="protein sequence ID" value="KXZ50228.1"/>
    <property type="molecule type" value="Genomic_DNA"/>
</dbReference>